<name>A0A2P2QCJ4_RHIMU</name>
<evidence type="ECO:0000313" key="1">
    <source>
        <dbReference type="EMBL" id="MBX64637.1"/>
    </source>
</evidence>
<protein>
    <submittedName>
        <fullName evidence="1">Uncharacterized protein</fullName>
    </submittedName>
</protein>
<accession>A0A2P2QCJ4</accession>
<proteinExistence type="predicted"/>
<dbReference type="AlphaFoldDB" id="A0A2P2QCJ4"/>
<organism evidence="1">
    <name type="scientific">Rhizophora mucronata</name>
    <name type="common">Asiatic mangrove</name>
    <dbReference type="NCBI Taxonomy" id="61149"/>
    <lineage>
        <taxon>Eukaryota</taxon>
        <taxon>Viridiplantae</taxon>
        <taxon>Streptophyta</taxon>
        <taxon>Embryophyta</taxon>
        <taxon>Tracheophyta</taxon>
        <taxon>Spermatophyta</taxon>
        <taxon>Magnoliopsida</taxon>
        <taxon>eudicotyledons</taxon>
        <taxon>Gunneridae</taxon>
        <taxon>Pentapetalae</taxon>
        <taxon>rosids</taxon>
        <taxon>fabids</taxon>
        <taxon>Malpighiales</taxon>
        <taxon>Rhizophoraceae</taxon>
        <taxon>Rhizophora</taxon>
    </lineage>
</organism>
<reference evidence="1" key="1">
    <citation type="submission" date="2018-02" db="EMBL/GenBank/DDBJ databases">
        <title>Rhizophora mucronata_Transcriptome.</title>
        <authorList>
            <person name="Meera S.P."/>
            <person name="Sreeshan A."/>
            <person name="Augustine A."/>
        </authorList>
    </citation>
    <scope>NUCLEOTIDE SEQUENCE</scope>
    <source>
        <tissue evidence="1">Leaf</tissue>
    </source>
</reference>
<sequence>MSDMNWQVLRWLLNREVILQSQKSPISTNDQVHLPSFIVIRVYSIVLNFLYIGETCNYL</sequence>
<dbReference type="EMBL" id="GGEC01084153">
    <property type="protein sequence ID" value="MBX64637.1"/>
    <property type="molecule type" value="Transcribed_RNA"/>
</dbReference>